<dbReference type="InterPro" id="IPR035418">
    <property type="entry name" value="AraC-bd_2"/>
</dbReference>
<sequence>MDVALTTACVPDDDKLDYWNKALNRVLVPQAVTPRRPEPLTGRITSRRLGYLRVSTIEADAQRMSRTRRHTSQAGGEFVTVGLQTSGRGALAQDGRTATLDPGALVVYDTTRPYTLEQPEPFHMHLFQVPHRVLAVPETVSHRITATTLAPEEVMAGIVTPFLTALAATAARCSPSVGEQLAGTVRDLLTTLISEQVARHEPADRGGAAGAMALRVHDYVNQNLADPDLSPQTIATHHHISVRYLHKLFESEGTSISRWIQQRRLEECSRELAPRGRTSPTVSSVAQRWGFVNPAHFSRAFRAAYGMSPREWRNATLSTASSPDMA</sequence>
<dbReference type="PROSITE" id="PS01124">
    <property type="entry name" value="HTH_ARAC_FAMILY_2"/>
    <property type="match status" value="1"/>
</dbReference>
<dbReference type="GO" id="GO:0003700">
    <property type="term" value="F:DNA-binding transcription factor activity"/>
    <property type="evidence" value="ECO:0007669"/>
    <property type="project" value="InterPro"/>
</dbReference>
<dbReference type="Gene3D" id="1.10.10.60">
    <property type="entry name" value="Homeodomain-like"/>
    <property type="match status" value="1"/>
</dbReference>
<dbReference type="RefSeq" id="WP_196191668.1">
    <property type="nucleotide sequence ID" value="NZ_JADPRT010000001.1"/>
</dbReference>
<keyword evidence="2" id="KW-0238">DNA-binding</keyword>
<dbReference type="InterPro" id="IPR018060">
    <property type="entry name" value="HTH_AraC"/>
</dbReference>
<dbReference type="InterPro" id="IPR050204">
    <property type="entry name" value="AraC_XylS_family_regulators"/>
</dbReference>
<dbReference type="PANTHER" id="PTHR46796">
    <property type="entry name" value="HTH-TYPE TRANSCRIPTIONAL ACTIVATOR RHAS-RELATED"/>
    <property type="match status" value="1"/>
</dbReference>
<dbReference type="Pfam" id="PF12833">
    <property type="entry name" value="HTH_18"/>
    <property type="match status" value="1"/>
</dbReference>
<proteinExistence type="predicted"/>
<keyword evidence="1" id="KW-0805">Transcription regulation</keyword>
<dbReference type="GO" id="GO:0043565">
    <property type="term" value="F:sequence-specific DNA binding"/>
    <property type="evidence" value="ECO:0007669"/>
    <property type="project" value="InterPro"/>
</dbReference>
<comment type="caution">
    <text evidence="5">The sequence shown here is derived from an EMBL/GenBank/DDBJ whole genome shotgun (WGS) entry which is preliminary data.</text>
</comment>
<dbReference type="SMART" id="SM00342">
    <property type="entry name" value="HTH_ARAC"/>
    <property type="match status" value="1"/>
</dbReference>
<feature type="domain" description="HTH araC/xylS-type" evidence="4">
    <location>
        <begin position="214"/>
        <end position="315"/>
    </location>
</feature>
<dbReference type="EMBL" id="JADPRT010000001">
    <property type="protein sequence ID" value="MBF9066464.1"/>
    <property type="molecule type" value="Genomic_DNA"/>
</dbReference>
<gene>
    <name evidence="5" type="ORF">I2501_00250</name>
</gene>
<dbReference type="PRINTS" id="PR00032">
    <property type="entry name" value="HTHARAC"/>
</dbReference>
<name>A0A931AVY1_9ACTN</name>
<keyword evidence="3" id="KW-0804">Transcription</keyword>
<evidence type="ECO:0000256" key="2">
    <source>
        <dbReference type="ARBA" id="ARBA00023125"/>
    </source>
</evidence>
<accession>A0A931AVY1</accession>
<dbReference type="SUPFAM" id="SSF46689">
    <property type="entry name" value="Homeodomain-like"/>
    <property type="match status" value="1"/>
</dbReference>
<evidence type="ECO:0000256" key="1">
    <source>
        <dbReference type="ARBA" id="ARBA00023015"/>
    </source>
</evidence>
<dbReference type="PANTHER" id="PTHR46796:SF6">
    <property type="entry name" value="ARAC SUBFAMILY"/>
    <property type="match status" value="1"/>
</dbReference>
<dbReference type="Pfam" id="PF14525">
    <property type="entry name" value="AraC_binding_2"/>
    <property type="match status" value="1"/>
</dbReference>
<dbReference type="InterPro" id="IPR009057">
    <property type="entry name" value="Homeodomain-like_sf"/>
</dbReference>
<organism evidence="5 6">
    <name type="scientific">Streptacidiphilus fuscans</name>
    <dbReference type="NCBI Taxonomy" id="2789292"/>
    <lineage>
        <taxon>Bacteria</taxon>
        <taxon>Bacillati</taxon>
        <taxon>Actinomycetota</taxon>
        <taxon>Actinomycetes</taxon>
        <taxon>Kitasatosporales</taxon>
        <taxon>Streptomycetaceae</taxon>
        <taxon>Streptacidiphilus</taxon>
    </lineage>
</organism>
<dbReference type="Proteomes" id="UP000657385">
    <property type="component" value="Unassembled WGS sequence"/>
</dbReference>
<keyword evidence="6" id="KW-1185">Reference proteome</keyword>
<evidence type="ECO:0000259" key="4">
    <source>
        <dbReference type="PROSITE" id="PS01124"/>
    </source>
</evidence>
<evidence type="ECO:0000256" key="3">
    <source>
        <dbReference type="ARBA" id="ARBA00023163"/>
    </source>
</evidence>
<protein>
    <submittedName>
        <fullName evidence="5">Helix-turn-helix domain-containing protein</fullName>
    </submittedName>
</protein>
<evidence type="ECO:0000313" key="5">
    <source>
        <dbReference type="EMBL" id="MBF9066464.1"/>
    </source>
</evidence>
<dbReference type="AlphaFoldDB" id="A0A931AVY1"/>
<evidence type="ECO:0000313" key="6">
    <source>
        <dbReference type="Proteomes" id="UP000657385"/>
    </source>
</evidence>
<reference evidence="5" key="1">
    <citation type="submission" date="2020-11" db="EMBL/GenBank/DDBJ databases">
        <title>Isolation and identification of active actinomycetes.</title>
        <authorList>
            <person name="Yu B."/>
        </authorList>
    </citation>
    <scope>NUCLEOTIDE SEQUENCE</scope>
    <source>
        <strain evidence="5">NEAU-YB345</strain>
    </source>
</reference>
<dbReference type="InterPro" id="IPR020449">
    <property type="entry name" value="Tscrpt_reg_AraC-type_HTH"/>
</dbReference>